<feature type="transmembrane region" description="Helical" evidence="9">
    <location>
        <begin position="159"/>
        <end position="182"/>
    </location>
</feature>
<keyword evidence="8 9" id="KW-0472">Membrane</keyword>
<dbReference type="PANTHER" id="PTHR43394:SF1">
    <property type="entry name" value="ATP-BINDING CASSETTE SUB-FAMILY B MEMBER 10, MITOCHONDRIAL"/>
    <property type="match status" value="1"/>
</dbReference>
<dbReference type="Gene3D" id="3.40.50.300">
    <property type="entry name" value="P-loop containing nucleotide triphosphate hydrolases"/>
    <property type="match status" value="1"/>
</dbReference>
<dbReference type="Pfam" id="PF00005">
    <property type="entry name" value="ABC_tran"/>
    <property type="match status" value="1"/>
</dbReference>
<evidence type="ECO:0000259" key="11">
    <source>
        <dbReference type="PROSITE" id="PS50929"/>
    </source>
</evidence>
<feature type="transmembrane region" description="Helical" evidence="9">
    <location>
        <begin position="20"/>
        <end position="45"/>
    </location>
</feature>
<dbReference type="InterPro" id="IPR011527">
    <property type="entry name" value="ABC1_TM_dom"/>
</dbReference>
<dbReference type="InterPro" id="IPR036640">
    <property type="entry name" value="ABC1_TM_sf"/>
</dbReference>
<evidence type="ECO:0000256" key="1">
    <source>
        <dbReference type="ARBA" id="ARBA00004651"/>
    </source>
</evidence>
<evidence type="ECO:0000256" key="6">
    <source>
        <dbReference type="ARBA" id="ARBA00022840"/>
    </source>
</evidence>
<keyword evidence="5" id="KW-0547">Nucleotide-binding</keyword>
<evidence type="ECO:0000256" key="7">
    <source>
        <dbReference type="ARBA" id="ARBA00022989"/>
    </source>
</evidence>
<organism evidence="12 13">
    <name type="scientific">Roseiflexus castenholzii (strain DSM 13941 / HLO8)</name>
    <dbReference type="NCBI Taxonomy" id="383372"/>
    <lineage>
        <taxon>Bacteria</taxon>
        <taxon>Bacillati</taxon>
        <taxon>Chloroflexota</taxon>
        <taxon>Chloroflexia</taxon>
        <taxon>Chloroflexales</taxon>
        <taxon>Roseiflexineae</taxon>
        <taxon>Roseiflexaceae</taxon>
        <taxon>Roseiflexus</taxon>
    </lineage>
</organism>
<comment type="subcellular location">
    <subcellularLocation>
        <location evidence="1">Cell membrane</location>
        <topology evidence="1">Multi-pass membrane protein</topology>
    </subcellularLocation>
</comment>
<keyword evidence="6" id="KW-0067">ATP-binding</keyword>
<dbReference type="RefSeq" id="WP_012121605.1">
    <property type="nucleotide sequence ID" value="NC_009767.1"/>
</dbReference>
<dbReference type="SUPFAM" id="SSF90123">
    <property type="entry name" value="ABC transporter transmembrane region"/>
    <property type="match status" value="1"/>
</dbReference>
<evidence type="ECO:0000256" key="4">
    <source>
        <dbReference type="ARBA" id="ARBA00022692"/>
    </source>
</evidence>
<evidence type="ECO:0000313" key="13">
    <source>
        <dbReference type="Proteomes" id="UP000000263"/>
    </source>
</evidence>
<evidence type="ECO:0000256" key="8">
    <source>
        <dbReference type="ARBA" id="ARBA00023136"/>
    </source>
</evidence>
<evidence type="ECO:0000256" key="2">
    <source>
        <dbReference type="ARBA" id="ARBA00022448"/>
    </source>
</evidence>
<dbReference type="HOGENOM" id="CLU_000604_84_3_0"/>
<accession>A7NNP0</accession>
<dbReference type="InterPro" id="IPR003439">
    <property type="entry name" value="ABC_transporter-like_ATP-bd"/>
</dbReference>
<dbReference type="Gene3D" id="1.20.1560.10">
    <property type="entry name" value="ABC transporter type 1, transmembrane domain"/>
    <property type="match status" value="1"/>
</dbReference>
<dbReference type="GO" id="GO:0005524">
    <property type="term" value="F:ATP binding"/>
    <property type="evidence" value="ECO:0007669"/>
    <property type="project" value="UniProtKB-KW"/>
</dbReference>
<feature type="transmembrane region" description="Helical" evidence="9">
    <location>
        <begin position="250"/>
        <end position="271"/>
    </location>
</feature>
<dbReference type="PROSITE" id="PS50929">
    <property type="entry name" value="ABC_TM1F"/>
    <property type="match status" value="1"/>
</dbReference>
<dbReference type="EMBL" id="CP000804">
    <property type="protein sequence ID" value="ABU59181.1"/>
    <property type="molecule type" value="Genomic_DNA"/>
</dbReference>
<dbReference type="InterPro" id="IPR003593">
    <property type="entry name" value="AAA+_ATPase"/>
</dbReference>
<dbReference type="GO" id="GO:0015421">
    <property type="term" value="F:ABC-type oligopeptide transporter activity"/>
    <property type="evidence" value="ECO:0007669"/>
    <property type="project" value="TreeGrafter"/>
</dbReference>
<feature type="domain" description="ABC transporter" evidence="10">
    <location>
        <begin position="336"/>
        <end position="571"/>
    </location>
</feature>
<dbReference type="AlphaFoldDB" id="A7NNP0"/>
<dbReference type="GO" id="GO:0016887">
    <property type="term" value="F:ATP hydrolysis activity"/>
    <property type="evidence" value="ECO:0007669"/>
    <property type="project" value="InterPro"/>
</dbReference>
<dbReference type="STRING" id="383372.Rcas_3127"/>
<dbReference type="Proteomes" id="UP000000263">
    <property type="component" value="Chromosome"/>
</dbReference>
<proteinExistence type="predicted"/>
<evidence type="ECO:0000259" key="10">
    <source>
        <dbReference type="PROSITE" id="PS50893"/>
    </source>
</evidence>
<feature type="domain" description="ABC transmembrane type-1" evidence="11">
    <location>
        <begin position="21"/>
        <end position="303"/>
    </location>
</feature>
<evidence type="ECO:0000313" key="12">
    <source>
        <dbReference type="EMBL" id="ABU59181.1"/>
    </source>
</evidence>
<gene>
    <name evidence="12" type="ordered locus">Rcas_3127</name>
</gene>
<dbReference type="InterPro" id="IPR027417">
    <property type="entry name" value="P-loop_NTPase"/>
</dbReference>
<dbReference type="GO" id="GO:0005886">
    <property type="term" value="C:plasma membrane"/>
    <property type="evidence" value="ECO:0007669"/>
    <property type="project" value="UniProtKB-SubCell"/>
</dbReference>
<dbReference type="PROSITE" id="PS50893">
    <property type="entry name" value="ABC_TRANSPORTER_2"/>
    <property type="match status" value="1"/>
</dbReference>
<dbReference type="OrthoDB" id="544620at2"/>
<evidence type="ECO:0000256" key="5">
    <source>
        <dbReference type="ARBA" id="ARBA00022741"/>
    </source>
</evidence>
<dbReference type="KEGG" id="rca:Rcas_3127"/>
<sequence>MKHSGLRFLLPYMAPYRRHLIVGTIYALISASASAFSPALLGRAIDDVLAGIRTDRLVWYAVGLIALATTLAVFRYLLRMLTGWIAVGVSYRMSQDLFDRVLLFDQATAQSYGVGDLLSRASNDFIYIWRFYSAGFQMSMHALFLLAIGTVLMALSSPLLAALVVALLFASLGVQVGLGRVLERAFDHVQQRMARLSAFAQEHLSAMRMLAAYAQERSVVAAFQQSNEAYVRSNLDFVLRSAAIAPLPSLVVRLAAAVVLGLGGALVVGGAISVGQYVQFIVYLGLLSAAAQQLSQAYERLQQGSAAAGRIGEVLRRRSRIVDAPDAIALMPSGDICFEGVGVRATGDSRWIVRGIDLRIAAGTTLGIVGATGAGKSTLLSLIGRVRDPDEGRITIGGVDIRRIRLETLRRSVVYVPQEPLLFSISVRDNIALGLTGVPDELVHRAAHAARLTNDLAQLPQGLATIVGERGATLSGGQKQRTAIARALVRDPSILLLDDTLSSVDAQTAAEILRELAAAREGRTVVMVSQRMAAVRDADQIIVLHEGGIVEQGDHQSLLALNGRYAAMYRRELRQAEESEESIA</sequence>
<dbReference type="PANTHER" id="PTHR43394">
    <property type="entry name" value="ATP-DEPENDENT PERMEASE MDL1, MITOCHONDRIAL"/>
    <property type="match status" value="1"/>
</dbReference>
<feature type="transmembrane region" description="Helical" evidence="9">
    <location>
        <begin position="57"/>
        <end position="78"/>
    </location>
</feature>
<dbReference type="eggNOG" id="COG1132">
    <property type="taxonomic scope" value="Bacteria"/>
</dbReference>
<feature type="transmembrane region" description="Helical" evidence="9">
    <location>
        <begin position="127"/>
        <end position="153"/>
    </location>
</feature>
<keyword evidence="7 9" id="KW-1133">Transmembrane helix</keyword>
<evidence type="ECO:0000256" key="3">
    <source>
        <dbReference type="ARBA" id="ARBA00022475"/>
    </source>
</evidence>
<dbReference type="SUPFAM" id="SSF52540">
    <property type="entry name" value="P-loop containing nucleoside triphosphate hydrolases"/>
    <property type="match status" value="1"/>
</dbReference>
<reference evidence="12 13" key="1">
    <citation type="submission" date="2007-08" db="EMBL/GenBank/DDBJ databases">
        <title>Complete sequence of Roseiflexus castenholzii DSM 13941.</title>
        <authorList>
            <consortium name="US DOE Joint Genome Institute"/>
            <person name="Copeland A."/>
            <person name="Lucas S."/>
            <person name="Lapidus A."/>
            <person name="Barry K."/>
            <person name="Glavina del Rio T."/>
            <person name="Dalin E."/>
            <person name="Tice H."/>
            <person name="Pitluck S."/>
            <person name="Thompson L.S."/>
            <person name="Brettin T."/>
            <person name="Bruce D."/>
            <person name="Detter J.C."/>
            <person name="Han C."/>
            <person name="Tapia R."/>
            <person name="Schmutz J."/>
            <person name="Larimer F."/>
            <person name="Land M."/>
            <person name="Hauser L."/>
            <person name="Kyrpides N."/>
            <person name="Mikhailova N."/>
            <person name="Bryant D.A."/>
            <person name="Hanada S."/>
            <person name="Tsukatani Y."/>
            <person name="Richardson P."/>
        </authorList>
    </citation>
    <scope>NUCLEOTIDE SEQUENCE [LARGE SCALE GENOMIC DNA]</scope>
    <source>
        <strain evidence="13">DSM 13941 / HLO8</strain>
    </source>
</reference>
<name>A7NNP0_ROSCS</name>
<dbReference type="Pfam" id="PF00664">
    <property type="entry name" value="ABC_membrane"/>
    <property type="match status" value="1"/>
</dbReference>
<keyword evidence="13" id="KW-1185">Reference proteome</keyword>
<evidence type="ECO:0000256" key="9">
    <source>
        <dbReference type="SAM" id="Phobius"/>
    </source>
</evidence>
<keyword evidence="4 9" id="KW-0812">Transmembrane</keyword>
<dbReference type="SMART" id="SM00382">
    <property type="entry name" value="AAA"/>
    <property type="match status" value="1"/>
</dbReference>
<dbReference type="InterPro" id="IPR039421">
    <property type="entry name" value="Type_1_exporter"/>
</dbReference>
<keyword evidence="2" id="KW-0813">Transport</keyword>
<keyword evidence="3" id="KW-1003">Cell membrane</keyword>
<protein>
    <submittedName>
        <fullName evidence="12">ABC transporter related</fullName>
    </submittedName>
</protein>
<dbReference type="FunFam" id="3.40.50.300:FF:000221">
    <property type="entry name" value="Multidrug ABC transporter ATP-binding protein"/>
    <property type="match status" value="1"/>
</dbReference>